<organism evidence="1 2">
    <name type="scientific">Clydaea vesicula</name>
    <dbReference type="NCBI Taxonomy" id="447962"/>
    <lineage>
        <taxon>Eukaryota</taxon>
        <taxon>Fungi</taxon>
        <taxon>Fungi incertae sedis</taxon>
        <taxon>Chytridiomycota</taxon>
        <taxon>Chytridiomycota incertae sedis</taxon>
        <taxon>Chytridiomycetes</taxon>
        <taxon>Lobulomycetales</taxon>
        <taxon>Lobulomycetaceae</taxon>
        <taxon>Clydaea</taxon>
    </lineage>
</organism>
<sequence>MSSLKLLNSTSNLIIRRNLQSSSNKILKPPHSSSPFSPNKLKWTLSQDLALIDLTLDKSKQNELDYFIEQNNITRFDLNERLKFLQGNSTILQEIPGSALMINKPTIDSKILKFENRINGKFLVFKEKVNAIIPKLKTTMEVRSFKKMESFLSDISIKQHHTNALTPNDMESDSLIQNHNIGNLFWVEGRWLKEETEMLLNALKVEIENKFSLNGRTKRLNNIIYWRKKDSVRKKIYQLLKKNPYLREKLFRNNTTDFEKPILKFPLEQNDFKANSVIDNISFKKPRTVISSEVTKETNEKLNDTFIGSEANEFVTDEFIKLSDQAEAEKAAPGFDNFNRDVNYTRRENYKKSNDYFSYFNFDYFFTRIVGVDNQKIVLNEKQDIKLSKDGQILKLNLGKLILNTLHDFFFLKHQQSKKQDMEKYKNKKKKENTGLIKLLRIVESKQNVSVNDSLSLFDEEYSSYTATDSINLDTVSVDNVFIEDSISVETVDLKDTFPYEAPAFTATNESFFAEDKEVYENELINKIEVNSNQGEMEILNNSNLESIKSIIEDESTSAKPNFSTIGLPLDKDTIDHEWESFRILHLGIPENILRAEYEWRRAGGEPGSLYNDYEDEGEVYY</sequence>
<evidence type="ECO:0000313" key="2">
    <source>
        <dbReference type="Proteomes" id="UP001211065"/>
    </source>
</evidence>
<proteinExistence type="predicted"/>
<keyword evidence="2" id="KW-1185">Reference proteome</keyword>
<reference evidence="1" key="1">
    <citation type="submission" date="2020-05" db="EMBL/GenBank/DDBJ databases">
        <title>Phylogenomic resolution of chytrid fungi.</title>
        <authorList>
            <person name="Stajich J.E."/>
            <person name="Amses K."/>
            <person name="Simmons R."/>
            <person name="Seto K."/>
            <person name="Myers J."/>
            <person name="Bonds A."/>
            <person name="Quandt C.A."/>
            <person name="Barry K."/>
            <person name="Liu P."/>
            <person name="Grigoriev I."/>
            <person name="Longcore J.E."/>
            <person name="James T.Y."/>
        </authorList>
    </citation>
    <scope>NUCLEOTIDE SEQUENCE</scope>
    <source>
        <strain evidence="1">JEL0476</strain>
    </source>
</reference>
<protein>
    <submittedName>
        <fullName evidence="1">Uncharacterized protein</fullName>
    </submittedName>
</protein>
<dbReference type="AlphaFoldDB" id="A0AAD5TYN3"/>
<comment type="caution">
    <text evidence="1">The sequence shown here is derived from an EMBL/GenBank/DDBJ whole genome shotgun (WGS) entry which is preliminary data.</text>
</comment>
<dbReference type="EMBL" id="JADGJW010000718">
    <property type="protein sequence ID" value="KAJ3213363.1"/>
    <property type="molecule type" value="Genomic_DNA"/>
</dbReference>
<dbReference type="Proteomes" id="UP001211065">
    <property type="component" value="Unassembled WGS sequence"/>
</dbReference>
<accession>A0AAD5TYN3</accession>
<evidence type="ECO:0000313" key="1">
    <source>
        <dbReference type="EMBL" id="KAJ3213363.1"/>
    </source>
</evidence>
<name>A0AAD5TYN3_9FUNG</name>
<gene>
    <name evidence="1" type="ORF">HK099_007422</name>
</gene>